<dbReference type="Proteomes" id="UP001054857">
    <property type="component" value="Unassembled WGS sequence"/>
</dbReference>
<protein>
    <recommendedName>
        <fullName evidence="3">DUF3445 domain-containing protein</fullName>
    </recommendedName>
</protein>
<dbReference type="EMBL" id="BMAR01000004">
    <property type="protein sequence ID" value="GFR42986.1"/>
    <property type="molecule type" value="Genomic_DNA"/>
</dbReference>
<comment type="caution">
    <text evidence="1">The sequence shown here is derived from an EMBL/GenBank/DDBJ whole genome shotgun (WGS) entry which is preliminary data.</text>
</comment>
<reference evidence="1 2" key="1">
    <citation type="journal article" date="2021" name="Sci. Rep.">
        <title>Genome sequencing of the multicellular alga Astrephomene provides insights into convergent evolution of germ-soma differentiation.</title>
        <authorList>
            <person name="Yamashita S."/>
            <person name="Yamamoto K."/>
            <person name="Matsuzaki R."/>
            <person name="Suzuki S."/>
            <person name="Yamaguchi H."/>
            <person name="Hirooka S."/>
            <person name="Minakuchi Y."/>
            <person name="Miyagishima S."/>
            <person name="Kawachi M."/>
            <person name="Toyoda A."/>
            <person name="Nozaki H."/>
        </authorList>
    </citation>
    <scope>NUCLEOTIDE SEQUENCE [LARGE SCALE GENOMIC DNA]</scope>
    <source>
        <strain evidence="1 2">NIES-4017</strain>
    </source>
</reference>
<keyword evidence="2" id="KW-1185">Reference proteome</keyword>
<sequence>MSCTVAPPSVFPRVAPVFAGHFGVGKPRQAGRASFRCTKLQACPFKGTLEASSIDDLPFKPFPPSKPYKLLLGLRKPQYDWLDVEEDDGILLDQLRQRAKHIEERRDAVIQLVDDPRAREASWELLQQLLQELPASFPRHFQVEGPVITHLLTGERYDTSLPGVDPLEVAGRILQEDFCLLAADPAAAASSGAGAGSYRLLGGVVCFPAHWSIREKLGLGLAEVHEPVPRWGSDAAAPAHAFLTRLTPQQPFVRWNWAVSPTAELHLSRFYKPPPAAVAAAPANGGTAPATSTSATPGADCMHLRLERQYFHRLPRSGCLVFTIRTYLQPLRQAVRGRPLVAASLAGALRDLPYETLRYKGNLQRRLPAVLELLEEEAAAAAGAGGAGGAEGAVVQGDMDKGVAVL</sequence>
<evidence type="ECO:0000313" key="2">
    <source>
        <dbReference type="Proteomes" id="UP001054857"/>
    </source>
</evidence>
<gene>
    <name evidence="1" type="ORF">Agub_g3985</name>
</gene>
<accession>A0AAD3DJH7</accession>
<proteinExistence type="predicted"/>
<dbReference type="AlphaFoldDB" id="A0AAD3DJH7"/>
<evidence type="ECO:0008006" key="3">
    <source>
        <dbReference type="Google" id="ProtNLM"/>
    </source>
</evidence>
<organism evidence="1 2">
    <name type="scientific">Astrephomene gubernaculifera</name>
    <dbReference type="NCBI Taxonomy" id="47775"/>
    <lineage>
        <taxon>Eukaryota</taxon>
        <taxon>Viridiplantae</taxon>
        <taxon>Chlorophyta</taxon>
        <taxon>core chlorophytes</taxon>
        <taxon>Chlorophyceae</taxon>
        <taxon>CS clade</taxon>
        <taxon>Chlamydomonadales</taxon>
        <taxon>Astrephomenaceae</taxon>
        <taxon>Astrephomene</taxon>
    </lineage>
</organism>
<dbReference type="Pfam" id="PF11927">
    <property type="entry name" value="HODM_asu-like"/>
    <property type="match status" value="1"/>
</dbReference>
<evidence type="ECO:0000313" key="1">
    <source>
        <dbReference type="EMBL" id="GFR42986.1"/>
    </source>
</evidence>
<dbReference type="InterPro" id="IPR021848">
    <property type="entry name" value="HODM_asu-like"/>
</dbReference>
<name>A0AAD3DJH7_9CHLO</name>